<evidence type="ECO:0000256" key="7">
    <source>
        <dbReference type="ARBA" id="ARBA00023136"/>
    </source>
</evidence>
<evidence type="ECO:0000256" key="5">
    <source>
        <dbReference type="ARBA" id="ARBA00022692"/>
    </source>
</evidence>
<sequence>MLSTIRKLLDNWLVRAFFMLLIAVFIFWGVSSVVTNHASSNAVATVGGHAIEAGTVNTGYQQQITAYAQQHNGASPSKGERRLYAGNALGQAIDRTALALDAKRLGVTAPPEALRQQIFGISAFNGPNGKFDKTTFNQVLSQHGLTPAAFMADIARGLNASQIVQAITVGAAAPKPLVQQIFDYVGQERTIQYAQLPFAAATPPPAPALAVLRRFWRNHPERFSTPALRKAQIVILSPALLAQSQVVTQAEIANEYEAEKSKFARTASRSVHIITAEDAASAAKLAALWRKGTSWAAMQQAATAATATGVSFKNAQPDQFPSGRLAKAVFAATPGTISDPVTGALGTYVFKVTQANPGGTTPMAQVEPQLKAAVQQRKARELVDATVSKFQDALAGNTSLDHLPGTLHLAAVEGTLDAQGLEADGKPAPIPGGKALRAAIIKTVFATAPGAAPRAVTGPDDSYYAVSVQKLIPPALKPYDQVKQDVLLDWTGNQVKRQEEIAAAGLIGAVKSGKTFAQAANAAGQPITTSPPMTRAKPAPGIPAKLLPILFTLKIGEPTMVETNSEFVVGVVTAITEPKPGSDPAMLKRIQTALSTAMQTDVLQTYATALRSRYHVTVNEKKLQQISD</sequence>
<dbReference type="PANTHER" id="PTHR47529">
    <property type="entry name" value="PEPTIDYL-PROLYL CIS-TRANS ISOMERASE D"/>
    <property type="match status" value="1"/>
</dbReference>
<evidence type="ECO:0000256" key="8">
    <source>
        <dbReference type="ARBA" id="ARBA00023186"/>
    </source>
</evidence>
<dbReference type="PANTHER" id="PTHR47529:SF1">
    <property type="entry name" value="PERIPLASMIC CHAPERONE PPID"/>
    <property type="match status" value="1"/>
</dbReference>
<protein>
    <recommendedName>
        <fullName evidence="2">Parvulin-like PPIase</fullName>
    </recommendedName>
    <alternativeName>
        <fullName evidence="9">Peptidyl-prolyl cis-trans isomerase plp</fullName>
    </alternativeName>
    <alternativeName>
        <fullName evidence="12">Periplasmic chaperone PpiD</fullName>
    </alternativeName>
    <alternativeName>
        <fullName evidence="13">Periplasmic folding chaperone</fullName>
    </alternativeName>
    <alternativeName>
        <fullName evidence="10">Rotamase plp</fullName>
    </alternativeName>
</protein>
<evidence type="ECO:0000256" key="3">
    <source>
        <dbReference type="ARBA" id="ARBA00022475"/>
    </source>
</evidence>
<evidence type="ECO:0000256" key="14">
    <source>
        <dbReference type="SAM" id="Phobius"/>
    </source>
</evidence>
<keyword evidence="7 14" id="KW-0472">Membrane</keyword>
<dbReference type="Pfam" id="PF13145">
    <property type="entry name" value="Rotamase_2"/>
    <property type="match status" value="1"/>
</dbReference>
<evidence type="ECO:0000313" key="16">
    <source>
        <dbReference type="EMBL" id="SIQ15743.1"/>
    </source>
</evidence>
<evidence type="ECO:0000256" key="13">
    <source>
        <dbReference type="ARBA" id="ARBA00042775"/>
    </source>
</evidence>
<keyword evidence="17" id="KW-1185">Reference proteome</keyword>
<dbReference type="Pfam" id="PF13624">
    <property type="entry name" value="SurA_N_3"/>
    <property type="match status" value="1"/>
</dbReference>
<dbReference type="GO" id="GO:0003755">
    <property type="term" value="F:peptidyl-prolyl cis-trans isomerase activity"/>
    <property type="evidence" value="ECO:0007669"/>
    <property type="project" value="InterPro"/>
</dbReference>
<reference evidence="16 17" key="1">
    <citation type="submission" date="2017-01" db="EMBL/GenBank/DDBJ databases">
        <authorList>
            <person name="Varghese N."/>
            <person name="Submissions S."/>
        </authorList>
    </citation>
    <scope>NUCLEOTIDE SEQUENCE [LARGE SCALE GENOMIC DNA]</scope>
    <source>
        <strain evidence="16 17">ATCC 35905</strain>
    </source>
</reference>
<evidence type="ECO:0000256" key="11">
    <source>
        <dbReference type="ARBA" id="ARBA00038408"/>
    </source>
</evidence>
<evidence type="ECO:0000256" key="2">
    <source>
        <dbReference type="ARBA" id="ARBA00018370"/>
    </source>
</evidence>
<comment type="subcellular location">
    <subcellularLocation>
        <location evidence="1">Cell inner membrane</location>
        <topology evidence="1">Single-pass type II membrane protein</topology>
        <orientation evidence="1">Periplasmic side</orientation>
    </subcellularLocation>
</comment>
<dbReference type="Gene3D" id="3.10.50.40">
    <property type="match status" value="1"/>
</dbReference>
<dbReference type="Proteomes" id="UP000186308">
    <property type="component" value="Unassembled WGS sequence"/>
</dbReference>
<evidence type="ECO:0000256" key="9">
    <source>
        <dbReference type="ARBA" id="ARBA00030642"/>
    </source>
</evidence>
<dbReference type="InterPro" id="IPR052029">
    <property type="entry name" value="PpiD_chaperone"/>
</dbReference>
<evidence type="ECO:0000256" key="10">
    <source>
        <dbReference type="ARBA" id="ARBA00031484"/>
    </source>
</evidence>
<keyword evidence="8" id="KW-0143">Chaperone</keyword>
<keyword evidence="16" id="KW-0413">Isomerase</keyword>
<dbReference type="GO" id="GO:0005886">
    <property type="term" value="C:plasma membrane"/>
    <property type="evidence" value="ECO:0007669"/>
    <property type="project" value="UniProtKB-SubCell"/>
</dbReference>
<accession>A0A8G2FL49</accession>
<evidence type="ECO:0000256" key="4">
    <source>
        <dbReference type="ARBA" id="ARBA00022519"/>
    </source>
</evidence>
<evidence type="ECO:0000259" key="15">
    <source>
        <dbReference type="Pfam" id="PF13145"/>
    </source>
</evidence>
<dbReference type="SUPFAM" id="SSF109998">
    <property type="entry name" value="Triger factor/SurA peptide-binding domain-like"/>
    <property type="match status" value="1"/>
</dbReference>
<organism evidence="16 17">
    <name type="scientific">Acidiphilium rubrum</name>
    <dbReference type="NCBI Taxonomy" id="526"/>
    <lineage>
        <taxon>Bacteria</taxon>
        <taxon>Pseudomonadati</taxon>
        <taxon>Pseudomonadota</taxon>
        <taxon>Alphaproteobacteria</taxon>
        <taxon>Acetobacterales</taxon>
        <taxon>Acidocellaceae</taxon>
        <taxon>Acidiphilium</taxon>
    </lineage>
</organism>
<dbReference type="OrthoDB" id="9768393at2"/>
<dbReference type="InterPro" id="IPR046357">
    <property type="entry name" value="PPIase_dom_sf"/>
</dbReference>
<feature type="transmembrane region" description="Helical" evidence="14">
    <location>
        <begin position="12"/>
        <end position="30"/>
    </location>
</feature>
<name>A0A8G2FL49_ACIRU</name>
<evidence type="ECO:0000256" key="6">
    <source>
        <dbReference type="ARBA" id="ARBA00022989"/>
    </source>
</evidence>
<keyword evidence="6 14" id="KW-1133">Transmembrane helix</keyword>
<dbReference type="InterPro" id="IPR027304">
    <property type="entry name" value="Trigger_fact/SurA_dom_sf"/>
</dbReference>
<dbReference type="EMBL" id="FTNE01000002">
    <property type="protein sequence ID" value="SIQ15743.1"/>
    <property type="molecule type" value="Genomic_DNA"/>
</dbReference>
<comment type="similarity">
    <text evidence="11">Belongs to the PpiD chaperone family.</text>
</comment>
<dbReference type="AlphaFoldDB" id="A0A8G2FL49"/>
<dbReference type="Gene3D" id="1.10.4030.10">
    <property type="entry name" value="Porin chaperone SurA, peptide-binding domain"/>
    <property type="match status" value="1"/>
</dbReference>
<feature type="domain" description="PpiC" evidence="15">
    <location>
        <begin position="247"/>
        <end position="368"/>
    </location>
</feature>
<evidence type="ECO:0000256" key="1">
    <source>
        <dbReference type="ARBA" id="ARBA00004382"/>
    </source>
</evidence>
<dbReference type="InterPro" id="IPR000297">
    <property type="entry name" value="PPIase_PpiC"/>
</dbReference>
<keyword evidence="3" id="KW-1003">Cell membrane</keyword>
<dbReference type="RefSeq" id="WP_029311448.1">
    <property type="nucleotide sequence ID" value="NZ_FTNE01000002.1"/>
</dbReference>
<gene>
    <name evidence="16" type="ORF">SAMN05421828_10245</name>
</gene>
<proteinExistence type="inferred from homology"/>
<keyword evidence="4" id="KW-0997">Cell inner membrane</keyword>
<evidence type="ECO:0000256" key="12">
    <source>
        <dbReference type="ARBA" id="ARBA00040743"/>
    </source>
</evidence>
<evidence type="ECO:0000313" key="17">
    <source>
        <dbReference type="Proteomes" id="UP000186308"/>
    </source>
</evidence>
<keyword evidence="5 14" id="KW-0812">Transmembrane</keyword>
<comment type="caution">
    <text evidence="16">The sequence shown here is derived from an EMBL/GenBank/DDBJ whole genome shotgun (WGS) entry which is preliminary data.</text>
</comment>